<evidence type="ECO:0000256" key="1">
    <source>
        <dbReference type="SAM" id="Phobius"/>
    </source>
</evidence>
<evidence type="ECO:0000313" key="2">
    <source>
        <dbReference type="EMBL" id="ASJ98231.1"/>
    </source>
</evidence>
<evidence type="ECO:0000313" key="3">
    <source>
        <dbReference type="Proteomes" id="UP000198233"/>
    </source>
</evidence>
<protein>
    <recommendedName>
        <fullName evidence="4">Cardiolipin synthase N-terminal domain-containing protein</fullName>
    </recommendedName>
</protein>
<evidence type="ECO:0008006" key="4">
    <source>
        <dbReference type="Google" id="ProtNLM"/>
    </source>
</evidence>
<dbReference type="AlphaFoldDB" id="A0AAC9U271"/>
<keyword evidence="1" id="KW-0812">Transmembrane</keyword>
<dbReference type="EMBL" id="CP022272">
    <property type="protein sequence ID" value="ASJ98231.1"/>
    <property type="molecule type" value="Genomic_DNA"/>
</dbReference>
<organism evidence="2 3">
    <name type="scientific">Shewanella marisflavi</name>
    <dbReference type="NCBI Taxonomy" id="260364"/>
    <lineage>
        <taxon>Bacteria</taxon>
        <taxon>Pseudomonadati</taxon>
        <taxon>Pseudomonadota</taxon>
        <taxon>Gammaproteobacteria</taxon>
        <taxon>Alteromonadales</taxon>
        <taxon>Shewanellaceae</taxon>
        <taxon>Shewanella</taxon>
    </lineage>
</organism>
<dbReference type="KEGG" id="smav:CFF01_17455"/>
<proteinExistence type="predicted"/>
<dbReference type="Proteomes" id="UP000198233">
    <property type="component" value="Chromosome"/>
</dbReference>
<keyword evidence="1" id="KW-1133">Transmembrane helix</keyword>
<feature type="transmembrane region" description="Helical" evidence="1">
    <location>
        <begin position="44"/>
        <end position="64"/>
    </location>
</feature>
<name>A0AAC9U271_9GAMM</name>
<keyword evidence="1" id="KW-0472">Membrane</keyword>
<feature type="transmembrane region" description="Helical" evidence="1">
    <location>
        <begin position="12"/>
        <end position="32"/>
    </location>
</feature>
<gene>
    <name evidence="2" type="ORF">CFF01_17455</name>
</gene>
<accession>A0AAC9U271</accession>
<reference evidence="2 3" key="1">
    <citation type="submission" date="2017-06" db="EMBL/GenBank/DDBJ databases">
        <title>Complete genome sequence of Shewanella marisflavi EP1 associated with anaerobic 2,4-dinitrotoluene reduction and salt tolerance.</title>
        <authorList>
            <person name="Huang J."/>
        </authorList>
    </citation>
    <scope>NUCLEOTIDE SEQUENCE [LARGE SCALE GENOMIC DNA]</scope>
    <source>
        <strain evidence="2 3">EP1</strain>
    </source>
</reference>
<sequence length="72" mass="8462">MQEGHSVYLNFFISWFPILLVLIVWLIPLIVIGKSKRVGRKEKAIWLFATFFVSWASFMLYLIIAPVMQNDD</sequence>